<proteinExistence type="predicted"/>
<name>A0A239EWN3_9ACTN</name>
<reference evidence="4" key="1">
    <citation type="submission" date="2017-06" db="EMBL/GenBank/DDBJ databases">
        <authorList>
            <person name="Varghese N."/>
            <person name="Submissions S."/>
        </authorList>
    </citation>
    <scope>NUCLEOTIDE SEQUENCE [LARGE SCALE GENOMIC DNA]</scope>
    <source>
        <strain evidence="4">DSM 44485</strain>
    </source>
</reference>
<dbReference type="EMBL" id="FZNP01000018">
    <property type="protein sequence ID" value="SNS49029.1"/>
    <property type="molecule type" value="Genomic_DNA"/>
</dbReference>
<accession>A0A239EWN3</accession>
<evidence type="ECO:0000313" key="3">
    <source>
        <dbReference type="EMBL" id="SNS49029.1"/>
    </source>
</evidence>
<dbReference type="Proteomes" id="UP000198420">
    <property type="component" value="Unassembled WGS sequence"/>
</dbReference>
<gene>
    <name evidence="3" type="ORF">SAMN06265355_118132</name>
</gene>
<dbReference type="PANTHER" id="PTHR35526:SF3">
    <property type="entry name" value="ANTI-SIGMA-F FACTOR RSBW"/>
    <property type="match status" value="1"/>
</dbReference>
<protein>
    <submittedName>
        <fullName evidence="3">Histidine kinase-like ATPase domain-containing protein</fullName>
    </submittedName>
</protein>
<keyword evidence="4" id="KW-1185">Reference proteome</keyword>
<dbReference type="Gene3D" id="3.30.565.10">
    <property type="entry name" value="Histidine kinase-like ATPase, C-terminal domain"/>
    <property type="match status" value="1"/>
</dbReference>
<dbReference type="InterPro" id="IPR003594">
    <property type="entry name" value="HATPase_dom"/>
</dbReference>
<dbReference type="CDD" id="cd16936">
    <property type="entry name" value="HATPase_RsbW-like"/>
    <property type="match status" value="1"/>
</dbReference>
<dbReference type="Pfam" id="PF13581">
    <property type="entry name" value="HATPase_c_2"/>
    <property type="match status" value="1"/>
</dbReference>
<dbReference type="InterPro" id="IPR036890">
    <property type="entry name" value="HATPase_C_sf"/>
</dbReference>
<dbReference type="InterPro" id="IPR050267">
    <property type="entry name" value="Anti-sigma-factor_SerPK"/>
</dbReference>
<organism evidence="3 4">
    <name type="scientific">Actinomadura mexicana</name>
    <dbReference type="NCBI Taxonomy" id="134959"/>
    <lineage>
        <taxon>Bacteria</taxon>
        <taxon>Bacillati</taxon>
        <taxon>Actinomycetota</taxon>
        <taxon>Actinomycetes</taxon>
        <taxon>Streptosporangiales</taxon>
        <taxon>Thermomonosporaceae</taxon>
        <taxon>Actinomadura</taxon>
    </lineage>
</organism>
<sequence length="131" mass="14242">MHATLLAPETPPLILDPTLNAPALARRFLAERFREWGIEDDSDGRLVVSELVTNALLHGAGQIVVRVYRDESDGIPVIEVWDQGDGAPVVRPESDTQLNGRGLLTVEGIALKWGTRPITEGGKIVWARVAA</sequence>
<keyword evidence="3" id="KW-0418">Kinase</keyword>
<dbReference type="GO" id="GO:0004674">
    <property type="term" value="F:protein serine/threonine kinase activity"/>
    <property type="evidence" value="ECO:0007669"/>
    <property type="project" value="UniProtKB-KW"/>
</dbReference>
<evidence type="ECO:0000313" key="4">
    <source>
        <dbReference type="Proteomes" id="UP000198420"/>
    </source>
</evidence>
<evidence type="ECO:0000259" key="2">
    <source>
        <dbReference type="Pfam" id="PF13581"/>
    </source>
</evidence>
<feature type="domain" description="Histidine kinase/HSP90-like ATPase" evidence="2">
    <location>
        <begin position="22"/>
        <end position="127"/>
    </location>
</feature>
<dbReference type="PANTHER" id="PTHR35526">
    <property type="entry name" value="ANTI-SIGMA-F FACTOR RSBW-RELATED"/>
    <property type="match status" value="1"/>
</dbReference>
<keyword evidence="3" id="KW-0808">Transferase</keyword>
<evidence type="ECO:0000256" key="1">
    <source>
        <dbReference type="ARBA" id="ARBA00022527"/>
    </source>
</evidence>
<keyword evidence="1" id="KW-0723">Serine/threonine-protein kinase</keyword>
<dbReference type="AlphaFoldDB" id="A0A239EWN3"/>
<dbReference type="SUPFAM" id="SSF55874">
    <property type="entry name" value="ATPase domain of HSP90 chaperone/DNA topoisomerase II/histidine kinase"/>
    <property type="match status" value="1"/>
</dbReference>